<dbReference type="EC" id="2.1.1.334" evidence="2"/>
<keyword evidence="2" id="KW-0808">Transferase</keyword>
<keyword evidence="1" id="KW-0472">Membrane</keyword>
<evidence type="ECO:0000256" key="1">
    <source>
        <dbReference type="SAM" id="Phobius"/>
    </source>
</evidence>
<accession>A0ABW3CNQ5</accession>
<dbReference type="EC" id="2.1.1.100" evidence="2"/>
<feature type="transmembrane region" description="Helical" evidence="1">
    <location>
        <begin position="183"/>
        <end position="205"/>
    </location>
</feature>
<dbReference type="EMBL" id="JBHTIR010003909">
    <property type="protein sequence ID" value="MFD0856013.1"/>
    <property type="molecule type" value="Genomic_DNA"/>
</dbReference>
<evidence type="ECO:0000313" key="2">
    <source>
        <dbReference type="EMBL" id="MFD0856013.1"/>
    </source>
</evidence>
<keyword evidence="1" id="KW-1133">Transmembrane helix</keyword>
<feature type="non-terminal residue" evidence="2">
    <location>
        <position position="332"/>
    </location>
</feature>
<feature type="transmembrane region" description="Helical" evidence="1">
    <location>
        <begin position="153"/>
        <end position="171"/>
    </location>
</feature>
<comment type="caution">
    <text evidence="2">The sequence shown here is derived from an EMBL/GenBank/DDBJ whole genome shotgun (WGS) entry which is preliminary data.</text>
</comment>
<name>A0ABW3CNQ5_9ACTN</name>
<keyword evidence="3" id="KW-1185">Reference proteome</keyword>
<dbReference type="GO" id="GO:0032259">
    <property type="term" value="P:methylation"/>
    <property type="evidence" value="ECO:0007669"/>
    <property type="project" value="UniProtKB-KW"/>
</dbReference>
<feature type="transmembrane region" description="Helical" evidence="1">
    <location>
        <begin position="94"/>
        <end position="114"/>
    </location>
</feature>
<organism evidence="2 3">
    <name type="scientific">Actinomadura adrarensis</name>
    <dbReference type="NCBI Taxonomy" id="1819600"/>
    <lineage>
        <taxon>Bacteria</taxon>
        <taxon>Bacillati</taxon>
        <taxon>Actinomycetota</taxon>
        <taxon>Actinomycetes</taxon>
        <taxon>Streptosporangiales</taxon>
        <taxon>Thermomonosporaceae</taxon>
        <taxon>Actinomadura</taxon>
    </lineage>
</organism>
<keyword evidence="2" id="KW-0489">Methyltransferase</keyword>
<feature type="transmembrane region" description="Helical" evidence="1">
    <location>
        <begin position="242"/>
        <end position="265"/>
    </location>
</feature>
<feature type="transmembrane region" description="Helical" evidence="1">
    <location>
        <begin position="68"/>
        <end position="87"/>
    </location>
</feature>
<keyword evidence="1" id="KW-0812">Transmembrane</keyword>
<reference evidence="3" key="1">
    <citation type="journal article" date="2019" name="Int. J. Syst. Evol. Microbiol.">
        <title>The Global Catalogue of Microorganisms (GCM) 10K type strain sequencing project: providing services to taxonomists for standard genome sequencing and annotation.</title>
        <authorList>
            <consortium name="The Broad Institute Genomics Platform"/>
            <consortium name="The Broad Institute Genome Sequencing Center for Infectious Disease"/>
            <person name="Wu L."/>
            <person name="Ma J."/>
        </authorList>
    </citation>
    <scope>NUCLEOTIDE SEQUENCE [LARGE SCALE GENOMIC DNA]</scope>
    <source>
        <strain evidence="3">JCM 31696</strain>
    </source>
</reference>
<feature type="transmembrane region" description="Helical" evidence="1">
    <location>
        <begin position="35"/>
        <end position="62"/>
    </location>
</feature>
<feature type="transmembrane region" description="Helical" evidence="1">
    <location>
        <begin position="126"/>
        <end position="146"/>
    </location>
</feature>
<dbReference type="GO" id="GO:0004671">
    <property type="term" value="F:protein C-terminal S-isoprenylcysteine carboxyl O-methyltransferase activity"/>
    <property type="evidence" value="ECO:0007669"/>
    <property type="project" value="UniProtKB-EC"/>
</dbReference>
<protein>
    <submittedName>
        <fullName evidence="2">Methyltransferase family protein</fullName>
        <ecNumber evidence="2">2.1.1.100</ecNumber>
        <ecNumber evidence="2">2.1.1.334</ecNumber>
    </submittedName>
</protein>
<gene>
    <name evidence="2" type="ORF">ACFQ07_27485</name>
</gene>
<dbReference type="Gene3D" id="1.20.120.1630">
    <property type="match status" value="1"/>
</dbReference>
<dbReference type="Proteomes" id="UP001597083">
    <property type="component" value="Unassembled WGS sequence"/>
</dbReference>
<proteinExistence type="predicted"/>
<sequence>MTDPALIRGIGLFVPLLVVAGMLRYRAPVRLEIAALILGVGWNALVLAAVNAVALSAGWWAFEADGGVVAGIPVDLLLGWAVLWGGVGVLALRWLPLPLVVGLTAWIDLAVMPLGEPVVRLDNSWLTGEVVAIATALVPGLLLARWTVSGRHLALRVTMQGVLATGLMMVLPVVLSDVPSRPGWALAIVVQLALIPGALAIAAVVEFARTGRGTPLPYDPPVHLVTSGPYAYVRNPMQTAMAFLYLLLGILDPRFLLGVVVVMSYGMGLAAWHENVQLRELHGGAWTRYRSSVRPWLPRTRPYPGMPPAVIWIAHECGRCAPVAAWFLRRSP</sequence>
<feature type="transmembrane region" description="Helical" evidence="1">
    <location>
        <begin position="6"/>
        <end position="23"/>
    </location>
</feature>
<evidence type="ECO:0000313" key="3">
    <source>
        <dbReference type="Proteomes" id="UP001597083"/>
    </source>
</evidence>